<dbReference type="PANTHER" id="PTHR33295">
    <property type="entry name" value="ATPASE"/>
    <property type="match status" value="1"/>
</dbReference>
<feature type="domain" description="DUF4143" evidence="2">
    <location>
        <begin position="246"/>
        <end position="405"/>
    </location>
</feature>
<dbReference type="SUPFAM" id="SSF52540">
    <property type="entry name" value="P-loop containing nucleoside triphosphate hydrolases"/>
    <property type="match status" value="1"/>
</dbReference>
<organism evidence="3 4">
    <name type="scientific">Hallerella succinigenes</name>
    <dbReference type="NCBI Taxonomy" id="1896222"/>
    <lineage>
        <taxon>Bacteria</taxon>
        <taxon>Pseudomonadati</taxon>
        <taxon>Fibrobacterota</taxon>
        <taxon>Fibrobacteria</taxon>
        <taxon>Fibrobacterales</taxon>
        <taxon>Fibrobacteraceae</taxon>
        <taxon>Hallerella</taxon>
    </lineage>
</organism>
<sequence length="456" mass="52164">MYVYKKIGQENVFKRKIDQILENWLDEPKHKPLVVKGVRQCGKTSSIRAFAESHFKHVVYLDFREHPDYKKFFEPNVSVASIIMRISAALPAAEIVPHETCFVFDEIQDCPLARSSLKYFFLDGQYEVMCTGSLLGVHGYKTKDEKGGEQESSIPVGFEHIVEMFPMDFEEWLWANGIKPMHFDYLKECLQSETPVDVAIHDRFRELLNQYVIVGGMPEVVTTFLESGLVGKALAIQKRIVDEYKADMVKYAAKEDKARIRECFESIPSQLAREYKKFSYSVVKKGGRGRDYAGSLQWIEDAGIIRRCYNIEKTELPLDGSKIPSEFKVYMADIGLLISMLEDGTQSSILSGDLLGYKGAIFENLIADIFGKMGRKLYYYHKDSGVELDFVMRYRGKCTPVECKARNGNAKSMRTVLKNKEKYHVEQALKLGDYNVGRNGETLTLPMYMGFLLTEV</sequence>
<evidence type="ECO:0000313" key="4">
    <source>
        <dbReference type="Proteomes" id="UP000231134"/>
    </source>
</evidence>
<dbReference type="PANTHER" id="PTHR33295:SF7">
    <property type="entry name" value="ATPASE"/>
    <property type="match status" value="1"/>
</dbReference>
<evidence type="ECO:0008006" key="5">
    <source>
        <dbReference type="Google" id="ProtNLM"/>
    </source>
</evidence>
<dbReference type="InterPro" id="IPR027417">
    <property type="entry name" value="P-loop_NTPase"/>
</dbReference>
<gene>
    <name evidence="3" type="ORF">BGX16_1323</name>
</gene>
<dbReference type="AlphaFoldDB" id="A0A2M9A6N2"/>
<dbReference type="Proteomes" id="UP000231134">
    <property type="component" value="Unassembled WGS sequence"/>
</dbReference>
<name>A0A2M9A6N2_9BACT</name>
<dbReference type="SUPFAM" id="SSF52980">
    <property type="entry name" value="Restriction endonuclease-like"/>
    <property type="match status" value="1"/>
</dbReference>
<dbReference type="Gene3D" id="3.40.50.300">
    <property type="entry name" value="P-loop containing nucleotide triphosphate hydrolases"/>
    <property type="match status" value="1"/>
</dbReference>
<reference evidence="3 4" key="1">
    <citation type="submission" date="2017-11" db="EMBL/GenBank/DDBJ databases">
        <title>Animal gut microbial communities from fecal samples from Wisconsin, USA.</title>
        <authorList>
            <person name="Neumann A."/>
        </authorList>
    </citation>
    <scope>NUCLEOTIDE SEQUENCE [LARGE SCALE GENOMIC DNA]</scope>
    <source>
        <strain evidence="3 4">UWS3</strain>
    </source>
</reference>
<evidence type="ECO:0000259" key="1">
    <source>
        <dbReference type="Pfam" id="PF13173"/>
    </source>
</evidence>
<dbReference type="InterPro" id="IPR041682">
    <property type="entry name" value="AAA_14"/>
</dbReference>
<feature type="domain" description="AAA" evidence="1">
    <location>
        <begin position="30"/>
        <end position="172"/>
    </location>
</feature>
<evidence type="ECO:0000313" key="3">
    <source>
        <dbReference type="EMBL" id="PJJ41359.1"/>
    </source>
</evidence>
<accession>A0A2M9A6N2</accession>
<keyword evidence="4" id="KW-1185">Reference proteome</keyword>
<dbReference type="Pfam" id="PF13173">
    <property type="entry name" value="AAA_14"/>
    <property type="match status" value="1"/>
</dbReference>
<dbReference type="EMBL" id="PGEX01000001">
    <property type="protein sequence ID" value="PJJ41359.1"/>
    <property type="molecule type" value="Genomic_DNA"/>
</dbReference>
<dbReference type="InterPro" id="IPR011335">
    <property type="entry name" value="Restrct_endonuc-II-like"/>
</dbReference>
<dbReference type="Pfam" id="PF13635">
    <property type="entry name" value="DUF4143"/>
    <property type="match status" value="1"/>
</dbReference>
<evidence type="ECO:0000259" key="2">
    <source>
        <dbReference type="Pfam" id="PF13635"/>
    </source>
</evidence>
<proteinExistence type="predicted"/>
<dbReference type="InterPro" id="IPR025420">
    <property type="entry name" value="DUF4143"/>
</dbReference>
<protein>
    <recommendedName>
        <fullName evidence="5">ATP-binding protein</fullName>
    </recommendedName>
</protein>
<comment type="caution">
    <text evidence="3">The sequence shown here is derived from an EMBL/GenBank/DDBJ whole genome shotgun (WGS) entry which is preliminary data.</text>
</comment>